<feature type="chain" id="PRO_5046026674" description="Sulfotransferase" evidence="1">
    <location>
        <begin position="25"/>
        <end position="319"/>
    </location>
</feature>
<comment type="caution">
    <text evidence="2">The sequence shown here is derived from an EMBL/GenBank/DDBJ whole genome shotgun (WGS) entry which is preliminary data.</text>
</comment>
<sequence>MMVRYHHFCFLAWACAAELKFVRWFELSCARCGSSFFNEMVSSHPCVFSVGEKIPILAAQRWLQTRRKTAEPTPEDLRAAQDMAFAQIEKEVRELNDREVSRGHGERFPGCPYVMVGGKLPYERLRAGGRPGAGPARVVFNLRTNSLDRVLSRFAPALYGSEHGCTAAGYDHCMKSTHATVDVAWLVAQMRENEDTLAMVRDEVLETAKRVGAPLLAVRYEDLLRDADAVFQAYVLPFLGLDAAPLRPVQGHVQAKPSEGHVKRTGNLTHADMIDNWADVAAAAAAAGLEDALVDEAFRDATGEVLVVNPPPGYKARGR</sequence>
<feature type="signal peptide" evidence="1">
    <location>
        <begin position="1"/>
        <end position="24"/>
    </location>
</feature>
<reference evidence="2 3" key="1">
    <citation type="submission" date="2024-03" db="EMBL/GenBank/DDBJ databases">
        <title>Aureococcus anophagefferens CCMP1851 and Kratosvirus quantuckense: Draft genome of a second virus-susceptible host strain in the model system.</title>
        <authorList>
            <person name="Chase E."/>
            <person name="Truchon A.R."/>
            <person name="Schepens W."/>
            <person name="Wilhelm S.W."/>
        </authorList>
    </citation>
    <scope>NUCLEOTIDE SEQUENCE [LARGE SCALE GENOMIC DNA]</scope>
    <source>
        <strain evidence="2 3">CCMP1851</strain>
    </source>
</reference>
<evidence type="ECO:0000256" key="1">
    <source>
        <dbReference type="SAM" id="SignalP"/>
    </source>
</evidence>
<protein>
    <recommendedName>
        <fullName evidence="4">Sulfotransferase</fullName>
    </recommendedName>
</protein>
<evidence type="ECO:0000313" key="3">
    <source>
        <dbReference type="Proteomes" id="UP001363151"/>
    </source>
</evidence>
<name>A0ABR1FWS6_AURAN</name>
<dbReference type="Gene3D" id="3.40.50.300">
    <property type="entry name" value="P-loop containing nucleotide triphosphate hydrolases"/>
    <property type="match status" value="1"/>
</dbReference>
<keyword evidence="3" id="KW-1185">Reference proteome</keyword>
<dbReference type="InterPro" id="IPR027417">
    <property type="entry name" value="P-loop_NTPase"/>
</dbReference>
<keyword evidence="1" id="KW-0732">Signal</keyword>
<evidence type="ECO:0008006" key="4">
    <source>
        <dbReference type="Google" id="ProtNLM"/>
    </source>
</evidence>
<dbReference type="EMBL" id="JBBJCI010000211">
    <property type="protein sequence ID" value="KAK7240502.1"/>
    <property type="molecule type" value="Genomic_DNA"/>
</dbReference>
<proteinExistence type="predicted"/>
<dbReference type="Proteomes" id="UP001363151">
    <property type="component" value="Unassembled WGS sequence"/>
</dbReference>
<accession>A0ABR1FWS6</accession>
<evidence type="ECO:0000313" key="2">
    <source>
        <dbReference type="EMBL" id="KAK7240502.1"/>
    </source>
</evidence>
<gene>
    <name evidence="2" type="ORF">SO694_00111086</name>
</gene>
<organism evidence="2 3">
    <name type="scientific">Aureococcus anophagefferens</name>
    <name type="common">Harmful bloom alga</name>
    <dbReference type="NCBI Taxonomy" id="44056"/>
    <lineage>
        <taxon>Eukaryota</taxon>
        <taxon>Sar</taxon>
        <taxon>Stramenopiles</taxon>
        <taxon>Ochrophyta</taxon>
        <taxon>Pelagophyceae</taxon>
        <taxon>Pelagomonadales</taxon>
        <taxon>Pelagomonadaceae</taxon>
        <taxon>Aureococcus</taxon>
    </lineage>
</organism>
<dbReference type="SUPFAM" id="SSF52540">
    <property type="entry name" value="P-loop containing nucleoside triphosphate hydrolases"/>
    <property type="match status" value="1"/>
</dbReference>